<feature type="domain" description="ABC transmembrane type-1" evidence="9">
    <location>
        <begin position="61"/>
        <end position="249"/>
    </location>
</feature>
<feature type="transmembrane region" description="Helical" evidence="8">
    <location>
        <begin position="67"/>
        <end position="86"/>
    </location>
</feature>
<comment type="subcellular location">
    <subcellularLocation>
        <location evidence="1">Cell inner membrane</location>
        <topology evidence="1">Multi-pass membrane protein</topology>
    </subcellularLocation>
    <subcellularLocation>
        <location evidence="8">Cell membrane</location>
        <topology evidence="8">Multi-pass membrane protein</topology>
    </subcellularLocation>
</comment>
<keyword evidence="5 8" id="KW-0812">Transmembrane</keyword>
<dbReference type="Pfam" id="PF00528">
    <property type="entry name" value="BPD_transp_1"/>
    <property type="match status" value="1"/>
</dbReference>
<feature type="transmembrane region" description="Helical" evidence="8">
    <location>
        <begin position="181"/>
        <end position="207"/>
    </location>
</feature>
<evidence type="ECO:0000313" key="10">
    <source>
        <dbReference type="EMBL" id="KPL52015.1"/>
    </source>
</evidence>
<evidence type="ECO:0000256" key="2">
    <source>
        <dbReference type="ARBA" id="ARBA00022448"/>
    </source>
</evidence>
<feature type="transmembrane region" description="Helical" evidence="8">
    <location>
        <begin position="125"/>
        <end position="146"/>
    </location>
</feature>
<evidence type="ECO:0000256" key="7">
    <source>
        <dbReference type="ARBA" id="ARBA00023136"/>
    </source>
</evidence>
<keyword evidence="2 8" id="KW-0813">Transport</keyword>
<keyword evidence="4" id="KW-0997">Cell inner membrane</keyword>
<dbReference type="SUPFAM" id="SSF161098">
    <property type="entry name" value="MetI-like"/>
    <property type="match status" value="1"/>
</dbReference>
<name>A0A0P6VLD1_9HYPH</name>
<comment type="similarity">
    <text evidence="8">Belongs to the binding-protein-dependent transport system permease family.</text>
</comment>
<evidence type="ECO:0000256" key="1">
    <source>
        <dbReference type="ARBA" id="ARBA00004429"/>
    </source>
</evidence>
<evidence type="ECO:0000256" key="8">
    <source>
        <dbReference type="RuleBase" id="RU363032"/>
    </source>
</evidence>
<sequence length="258" mass="27094">MSGRVWLYGFVALTAAYLVLPIMAVVPAAFSAQSFIKLPPDAWSLRWWTAFAADASWRRTLVTSLQVAGLTTVVAALAGTAAALGIDRCGPRLKLLFGALFLGPVVTPVIVIAVALYAMARAAGLVGTLTALVLAHTMLALPYVVLNVGVSLGGLDRRLLLAAAGLGAGPWRIFRTVTLPLIAPGVIGGAVFAFVTSFDEVVLSIFLSGPTVKTLPVRIWEEIRVEYTPLVAVAATIMLTLALLAALVSRLMTKRAAT</sequence>
<organism evidence="10 11">
    <name type="scientific">Prosthecodimorpha hirschii</name>
    <dbReference type="NCBI Taxonomy" id="665126"/>
    <lineage>
        <taxon>Bacteria</taxon>
        <taxon>Pseudomonadati</taxon>
        <taxon>Pseudomonadota</taxon>
        <taxon>Alphaproteobacteria</taxon>
        <taxon>Hyphomicrobiales</taxon>
        <taxon>Ancalomicrobiaceae</taxon>
        <taxon>Prosthecodimorpha</taxon>
    </lineage>
</organism>
<keyword evidence="7 8" id="KW-0472">Membrane</keyword>
<reference evidence="10 11" key="1">
    <citation type="submission" date="2015-09" db="EMBL/GenBank/DDBJ databases">
        <authorList>
            <person name="Jackson K.R."/>
            <person name="Lunt B.L."/>
            <person name="Fisher J.N.B."/>
            <person name="Gardner A.V."/>
            <person name="Bailey M.E."/>
            <person name="Deus L.M."/>
            <person name="Earl A.S."/>
            <person name="Gibby P.D."/>
            <person name="Hartmann K.A."/>
            <person name="Liu J.E."/>
            <person name="Manci A.M."/>
            <person name="Nielsen D.A."/>
            <person name="Solomon M.B."/>
            <person name="Breakwell D.P."/>
            <person name="Burnett S.H."/>
            <person name="Grose J.H."/>
        </authorList>
    </citation>
    <scope>NUCLEOTIDE SEQUENCE [LARGE SCALE GENOMIC DNA]</scope>
    <source>
        <strain evidence="10 11">16</strain>
    </source>
</reference>
<dbReference type="PANTHER" id="PTHR43357:SF4">
    <property type="entry name" value="INNER MEMBRANE ABC TRANSPORTER PERMEASE PROTEIN YDCV"/>
    <property type="match status" value="1"/>
</dbReference>
<dbReference type="CDD" id="cd06261">
    <property type="entry name" value="TM_PBP2"/>
    <property type="match status" value="1"/>
</dbReference>
<dbReference type="AlphaFoldDB" id="A0A0P6VLD1"/>
<dbReference type="STRING" id="665126.ABB55_07050"/>
<dbReference type="PROSITE" id="PS50928">
    <property type="entry name" value="ABC_TM1"/>
    <property type="match status" value="1"/>
</dbReference>
<feature type="transmembrane region" description="Helical" evidence="8">
    <location>
        <begin position="98"/>
        <end position="118"/>
    </location>
</feature>
<dbReference type="Proteomes" id="UP000048984">
    <property type="component" value="Unassembled WGS sequence"/>
</dbReference>
<keyword evidence="11" id="KW-1185">Reference proteome</keyword>
<dbReference type="EMBL" id="LJYW01000001">
    <property type="protein sequence ID" value="KPL52015.1"/>
    <property type="molecule type" value="Genomic_DNA"/>
</dbReference>
<evidence type="ECO:0000256" key="5">
    <source>
        <dbReference type="ARBA" id="ARBA00022692"/>
    </source>
</evidence>
<feature type="transmembrane region" description="Helical" evidence="8">
    <location>
        <begin position="6"/>
        <end position="30"/>
    </location>
</feature>
<reference evidence="10 11" key="2">
    <citation type="submission" date="2015-10" db="EMBL/GenBank/DDBJ databases">
        <title>Draft Genome Sequence of Prosthecomicrobium hirschii ATCC 27832.</title>
        <authorList>
            <person name="Daniel J."/>
            <person name="Givan S.A."/>
            <person name="Brun Y.V."/>
            <person name="Brown P.J."/>
        </authorList>
    </citation>
    <scope>NUCLEOTIDE SEQUENCE [LARGE SCALE GENOMIC DNA]</scope>
    <source>
        <strain evidence="10 11">16</strain>
    </source>
</reference>
<gene>
    <name evidence="10" type="ORF">ABB55_07050</name>
</gene>
<comment type="caution">
    <text evidence="10">The sequence shown here is derived from an EMBL/GenBank/DDBJ whole genome shotgun (WGS) entry which is preliminary data.</text>
</comment>
<dbReference type="RefSeq" id="WP_054358178.1">
    <property type="nucleotide sequence ID" value="NZ_LJYW01000001.1"/>
</dbReference>
<keyword evidence="3" id="KW-1003">Cell membrane</keyword>
<accession>A0A0P6VLD1</accession>
<keyword evidence="6 8" id="KW-1133">Transmembrane helix</keyword>
<dbReference type="GO" id="GO:0005886">
    <property type="term" value="C:plasma membrane"/>
    <property type="evidence" value="ECO:0007669"/>
    <property type="project" value="UniProtKB-SubCell"/>
</dbReference>
<dbReference type="Gene3D" id="1.10.3720.10">
    <property type="entry name" value="MetI-like"/>
    <property type="match status" value="1"/>
</dbReference>
<evidence type="ECO:0000256" key="6">
    <source>
        <dbReference type="ARBA" id="ARBA00022989"/>
    </source>
</evidence>
<dbReference type="InterPro" id="IPR000515">
    <property type="entry name" value="MetI-like"/>
</dbReference>
<dbReference type="InterPro" id="IPR035906">
    <property type="entry name" value="MetI-like_sf"/>
</dbReference>
<evidence type="ECO:0000256" key="3">
    <source>
        <dbReference type="ARBA" id="ARBA00022475"/>
    </source>
</evidence>
<evidence type="ECO:0000313" key="11">
    <source>
        <dbReference type="Proteomes" id="UP000048984"/>
    </source>
</evidence>
<dbReference type="OrthoDB" id="9782004at2"/>
<feature type="transmembrane region" description="Helical" evidence="8">
    <location>
        <begin position="227"/>
        <end position="248"/>
    </location>
</feature>
<evidence type="ECO:0000256" key="4">
    <source>
        <dbReference type="ARBA" id="ARBA00022519"/>
    </source>
</evidence>
<dbReference type="GO" id="GO:0055085">
    <property type="term" value="P:transmembrane transport"/>
    <property type="evidence" value="ECO:0007669"/>
    <property type="project" value="InterPro"/>
</dbReference>
<proteinExistence type="inferred from homology"/>
<dbReference type="PANTHER" id="PTHR43357">
    <property type="entry name" value="INNER MEMBRANE ABC TRANSPORTER PERMEASE PROTEIN YDCV"/>
    <property type="match status" value="1"/>
</dbReference>
<evidence type="ECO:0000259" key="9">
    <source>
        <dbReference type="PROSITE" id="PS50928"/>
    </source>
</evidence>
<protein>
    <submittedName>
        <fullName evidence="10">ABC transporter permease</fullName>
    </submittedName>
</protein>